<proteinExistence type="predicted"/>
<feature type="compositionally biased region" description="Acidic residues" evidence="1">
    <location>
        <begin position="102"/>
        <end position="112"/>
    </location>
</feature>
<feature type="compositionally biased region" description="Polar residues" evidence="1">
    <location>
        <begin position="159"/>
        <end position="170"/>
    </location>
</feature>
<dbReference type="RefSeq" id="XP_001547194.2">
    <property type="nucleotide sequence ID" value="XM_001547144.2"/>
</dbReference>
<reference evidence="2 3" key="2">
    <citation type="journal article" date="2012" name="Eukaryot. Cell">
        <title>Genome update of Botrytis cinerea strains B05.10 and T4.</title>
        <authorList>
            <person name="Staats M."/>
            <person name="van Kan J.A."/>
        </authorList>
    </citation>
    <scope>NUCLEOTIDE SEQUENCE [LARGE SCALE GENOMIC DNA]</scope>
    <source>
        <strain evidence="2 3">B05.10</strain>
    </source>
</reference>
<feature type="compositionally biased region" description="Pro residues" evidence="1">
    <location>
        <begin position="143"/>
        <end position="153"/>
    </location>
</feature>
<sequence length="332" mass="36995">MRASSNEYLGDCLPIDNDMIAIHPHNDSCNGWLLSSSTMVISRSDIGKACDSSTATFNSWSKVYENSPQESQSQCQVSAKGWQRLSLVETDPGMMEDLFEASDSESFTDDDPSSFYSSSTSSYPPEKEEEVWNQYFYTESEYLPPPPPPPPVPHRNYSLFPTTIPQSPHGHNQHSTHKSWPTQAWPERLDSRPSRSNGRARAQTTPSQPNTPSNLSLCTSINNSVPGSYFPASYRHTHPPFPHYNSSTPLVLKSEFETDSDDEDENSPSKMAKAIEEMLEKFRSNGGASNKNGSEEKARRSGGFRRSASEACEAVKGIFSKKSHVPPERRLS</sequence>
<gene>
    <name evidence="2" type="ORF">BCIN_06g04030</name>
</gene>
<name>A0A384JKN4_BOTFB</name>
<feature type="compositionally biased region" description="Polar residues" evidence="1">
    <location>
        <begin position="194"/>
        <end position="219"/>
    </location>
</feature>
<dbReference type="AlphaFoldDB" id="A0A384JKN4"/>
<dbReference type="EMBL" id="CP009810">
    <property type="protein sequence ID" value="ATZ50937.1"/>
    <property type="molecule type" value="Genomic_DNA"/>
</dbReference>
<dbReference type="Proteomes" id="UP000001798">
    <property type="component" value="Chromosome 6"/>
</dbReference>
<dbReference type="GeneID" id="5427647"/>
<protein>
    <submittedName>
        <fullName evidence="2">Uncharacterized protein</fullName>
    </submittedName>
</protein>
<dbReference type="VEuPathDB" id="FungiDB:Bcin06g04030"/>
<feature type="region of interest" description="Disordered" evidence="1">
    <location>
        <begin position="142"/>
        <end position="219"/>
    </location>
</feature>
<feature type="region of interest" description="Disordered" evidence="1">
    <location>
        <begin position="102"/>
        <end position="127"/>
    </location>
</feature>
<keyword evidence="3" id="KW-1185">Reference proteome</keyword>
<dbReference type="OrthoDB" id="3549134at2759"/>
<feature type="compositionally biased region" description="Low complexity" evidence="1">
    <location>
        <begin position="113"/>
        <end position="124"/>
    </location>
</feature>
<dbReference type="KEGG" id="bfu:BCIN_06g04030"/>
<evidence type="ECO:0000256" key="1">
    <source>
        <dbReference type="SAM" id="MobiDB-lite"/>
    </source>
</evidence>
<accession>A0A384JKN4</accession>
<feature type="region of interest" description="Disordered" evidence="1">
    <location>
        <begin position="281"/>
        <end position="307"/>
    </location>
</feature>
<evidence type="ECO:0000313" key="3">
    <source>
        <dbReference type="Proteomes" id="UP000001798"/>
    </source>
</evidence>
<organism evidence="2 3">
    <name type="scientific">Botryotinia fuckeliana (strain B05.10)</name>
    <name type="common">Noble rot fungus</name>
    <name type="synonym">Botrytis cinerea</name>
    <dbReference type="NCBI Taxonomy" id="332648"/>
    <lineage>
        <taxon>Eukaryota</taxon>
        <taxon>Fungi</taxon>
        <taxon>Dikarya</taxon>
        <taxon>Ascomycota</taxon>
        <taxon>Pezizomycotina</taxon>
        <taxon>Leotiomycetes</taxon>
        <taxon>Helotiales</taxon>
        <taxon>Sclerotiniaceae</taxon>
        <taxon>Botrytis</taxon>
    </lineage>
</organism>
<reference evidence="2 3" key="1">
    <citation type="journal article" date="2011" name="PLoS Genet.">
        <title>Genomic analysis of the necrotrophic fungal pathogens Sclerotinia sclerotiorum and Botrytis cinerea.</title>
        <authorList>
            <person name="Amselem J."/>
            <person name="Cuomo C.A."/>
            <person name="van Kan J.A."/>
            <person name="Viaud M."/>
            <person name="Benito E.P."/>
            <person name="Couloux A."/>
            <person name="Coutinho P.M."/>
            <person name="de Vries R.P."/>
            <person name="Dyer P.S."/>
            <person name="Fillinger S."/>
            <person name="Fournier E."/>
            <person name="Gout L."/>
            <person name="Hahn M."/>
            <person name="Kohn L."/>
            <person name="Lapalu N."/>
            <person name="Plummer K.M."/>
            <person name="Pradier J.M."/>
            <person name="Quevillon E."/>
            <person name="Sharon A."/>
            <person name="Simon A."/>
            <person name="ten Have A."/>
            <person name="Tudzynski B."/>
            <person name="Tudzynski P."/>
            <person name="Wincker P."/>
            <person name="Andrew M."/>
            <person name="Anthouard V."/>
            <person name="Beever R.E."/>
            <person name="Beffa R."/>
            <person name="Benoit I."/>
            <person name="Bouzid O."/>
            <person name="Brault B."/>
            <person name="Chen Z."/>
            <person name="Choquer M."/>
            <person name="Collemare J."/>
            <person name="Cotton P."/>
            <person name="Danchin E.G."/>
            <person name="Da Silva C."/>
            <person name="Gautier A."/>
            <person name="Giraud C."/>
            <person name="Giraud T."/>
            <person name="Gonzalez C."/>
            <person name="Grossetete S."/>
            <person name="Guldener U."/>
            <person name="Henrissat B."/>
            <person name="Howlett B.J."/>
            <person name="Kodira C."/>
            <person name="Kretschmer M."/>
            <person name="Lappartient A."/>
            <person name="Leroch M."/>
            <person name="Levis C."/>
            <person name="Mauceli E."/>
            <person name="Neuveglise C."/>
            <person name="Oeser B."/>
            <person name="Pearson M."/>
            <person name="Poulain J."/>
            <person name="Poussereau N."/>
            <person name="Quesneville H."/>
            <person name="Rascle C."/>
            <person name="Schumacher J."/>
            <person name="Segurens B."/>
            <person name="Sexton A."/>
            <person name="Silva E."/>
            <person name="Sirven C."/>
            <person name="Soanes D.M."/>
            <person name="Talbot N.J."/>
            <person name="Templeton M."/>
            <person name="Yandava C."/>
            <person name="Yarden O."/>
            <person name="Zeng Q."/>
            <person name="Rollins J.A."/>
            <person name="Lebrun M.H."/>
            <person name="Dickman M."/>
        </authorList>
    </citation>
    <scope>NUCLEOTIDE SEQUENCE [LARGE SCALE GENOMIC DNA]</scope>
    <source>
        <strain evidence="2 3">B05.10</strain>
    </source>
</reference>
<evidence type="ECO:0000313" key="2">
    <source>
        <dbReference type="EMBL" id="ATZ50937.1"/>
    </source>
</evidence>
<reference evidence="2 3" key="3">
    <citation type="journal article" date="2017" name="Mol. Plant Pathol.">
        <title>A gapless genome sequence of the fungus Botrytis cinerea.</title>
        <authorList>
            <person name="Van Kan J.A."/>
            <person name="Stassen J.H."/>
            <person name="Mosbach A."/>
            <person name="Van Der Lee T.A."/>
            <person name="Faino L."/>
            <person name="Farmer A.D."/>
            <person name="Papasotiriou D.G."/>
            <person name="Zhou S."/>
            <person name="Seidl M.F."/>
            <person name="Cottam E."/>
            <person name="Edel D."/>
            <person name="Hahn M."/>
            <person name="Schwartz D.C."/>
            <person name="Dietrich R.A."/>
            <person name="Widdison S."/>
            <person name="Scalliet G."/>
        </authorList>
    </citation>
    <scope>NUCLEOTIDE SEQUENCE [LARGE SCALE GENOMIC DNA]</scope>
    <source>
        <strain evidence="2 3">B05.10</strain>
    </source>
</reference>